<organism evidence="3 4">
    <name type="scientific">Papaver nudicaule</name>
    <name type="common">Iceland poppy</name>
    <dbReference type="NCBI Taxonomy" id="74823"/>
    <lineage>
        <taxon>Eukaryota</taxon>
        <taxon>Viridiplantae</taxon>
        <taxon>Streptophyta</taxon>
        <taxon>Embryophyta</taxon>
        <taxon>Tracheophyta</taxon>
        <taxon>Spermatophyta</taxon>
        <taxon>Magnoliopsida</taxon>
        <taxon>Ranunculales</taxon>
        <taxon>Papaveraceae</taxon>
        <taxon>Papaveroideae</taxon>
        <taxon>Papaver</taxon>
    </lineage>
</organism>
<feature type="compositionally biased region" description="Acidic residues" evidence="1">
    <location>
        <begin position="117"/>
        <end position="157"/>
    </location>
</feature>
<dbReference type="InterPro" id="IPR004252">
    <property type="entry name" value="Probable_transposase_24"/>
</dbReference>
<gene>
    <name evidence="3" type="ORF">MKW94_030542</name>
</gene>
<comment type="caution">
    <text evidence="3">The sequence shown here is derived from an EMBL/GenBank/DDBJ whole genome shotgun (WGS) entry which is preliminary data.</text>
</comment>
<evidence type="ECO:0000259" key="2">
    <source>
        <dbReference type="Pfam" id="PF26133"/>
    </source>
</evidence>
<name>A0AA42B3G1_PAPNU</name>
<dbReference type="Proteomes" id="UP001177140">
    <property type="component" value="Unassembled WGS sequence"/>
</dbReference>
<keyword evidence="4" id="KW-1185">Reference proteome</keyword>
<feature type="compositionally biased region" description="Basic residues" evidence="1">
    <location>
        <begin position="1"/>
        <end position="21"/>
    </location>
</feature>
<dbReference type="AlphaFoldDB" id="A0AA42B3G1"/>
<feature type="compositionally biased region" description="Polar residues" evidence="1">
    <location>
        <begin position="474"/>
        <end position="493"/>
    </location>
</feature>
<dbReference type="EMBL" id="JAJJMA010322965">
    <property type="protein sequence ID" value="MCL7050038.1"/>
    <property type="molecule type" value="Genomic_DNA"/>
</dbReference>
<dbReference type="Pfam" id="PF03004">
    <property type="entry name" value="Transposase_24"/>
    <property type="match status" value="1"/>
</dbReference>
<feature type="domain" description="DUF8039" evidence="2">
    <location>
        <begin position="516"/>
        <end position="593"/>
    </location>
</feature>
<sequence>IILKDKSKKSHDKQTPKKKRKSLEQPDHEMTPRRSSPRFKNISKEPDCVEKTSPTRSPLGKRKLSVEPEKSQPLQSASGASQAAAFSTEVVNKSSKAKRKLYSGPCPNVQLVNPNDTLEDMLDDEENEENDEHEPENDVAEREVENEDKENENEGEDHDTGKVQEAEERPKRKYVPRGPTRMKALGLTVDKNDTKNKKDGKQILSFNSKDQPIGDPSVALASVLGVLVRRNIALKNLDWRDVPGDTKNNLWAIVKQRFIVDDFYKDYYIGKMGGYLKEARSRKARKILALDGLEEEERNDTVAECEEFVKHVCSDEFRANRLRMQGVRKQYITPHTISRKGYARLEAELLKDRSTDEEIDSVELWKVGHQQKEGKEPNACVEKLERAQQEQAADVGSSVTVDVLAKALGVEKPGKIRGVGYGVTKTKMVVKSHYKKIIKECQVNMMEMNQRLAQLEERSSSCVCCLNGSQLNKASPNSGNASNNHDVPSTSKTVAHHENGSPVSRPRVEEVLGNGKACRLLSWYNDDEVVADAVIVDTNPKGKCHGVPIGFGAYKVTVTVSHVDDAPLFKQSSVLKTVYDAVGTFTTWNKDLILPAISTSTPTPTPTC</sequence>
<proteinExistence type="predicted"/>
<evidence type="ECO:0000256" key="1">
    <source>
        <dbReference type="SAM" id="MobiDB-lite"/>
    </source>
</evidence>
<protein>
    <recommendedName>
        <fullName evidence="2">DUF8039 domain-containing protein</fullName>
    </recommendedName>
</protein>
<dbReference type="PANTHER" id="PTHR33018">
    <property type="entry name" value="OS10G0338966 PROTEIN-RELATED"/>
    <property type="match status" value="1"/>
</dbReference>
<feature type="compositionally biased region" description="Basic and acidic residues" evidence="1">
    <location>
        <begin position="190"/>
        <end position="199"/>
    </location>
</feature>
<feature type="region of interest" description="Disordered" evidence="1">
    <location>
        <begin position="1"/>
        <end position="199"/>
    </location>
</feature>
<accession>A0AA42B3G1</accession>
<feature type="compositionally biased region" description="Basic and acidic residues" evidence="1">
    <location>
        <begin position="22"/>
        <end position="32"/>
    </location>
</feature>
<reference evidence="3" key="1">
    <citation type="submission" date="2022-03" db="EMBL/GenBank/DDBJ databases">
        <title>A functionally conserved STORR gene fusion in Papaver species that diverged 16.8 million years ago.</title>
        <authorList>
            <person name="Catania T."/>
        </authorList>
    </citation>
    <scope>NUCLEOTIDE SEQUENCE</scope>
    <source>
        <strain evidence="3">S-191538</strain>
    </source>
</reference>
<dbReference type="PANTHER" id="PTHR33018:SF31">
    <property type="entry name" value="TRANSPOSASE, PTTA_EN_SPM, PLANT"/>
    <property type="match status" value="1"/>
</dbReference>
<dbReference type="Pfam" id="PF26133">
    <property type="entry name" value="DUF8039"/>
    <property type="match status" value="1"/>
</dbReference>
<evidence type="ECO:0000313" key="3">
    <source>
        <dbReference type="EMBL" id="MCL7050038.1"/>
    </source>
</evidence>
<feature type="region of interest" description="Disordered" evidence="1">
    <location>
        <begin position="474"/>
        <end position="506"/>
    </location>
</feature>
<feature type="non-terminal residue" evidence="3">
    <location>
        <position position="1"/>
    </location>
</feature>
<feature type="compositionally biased region" description="Low complexity" evidence="1">
    <location>
        <begin position="71"/>
        <end position="87"/>
    </location>
</feature>
<evidence type="ECO:0000313" key="4">
    <source>
        <dbReference type="Proteomes" id="UP001177140"/>
    </source>
</evidence>
<feature type="compositionally biased region" description="Basic and acidic residues" evidence="1">
    <location>
        <begin position="158"/>
        <end position="170"/>
    </location>
</feature>
<dbReference type="InterPro" id="IPR058352">
    <property type="entry name" value="DUF8039"/>
</dbReference>